<feature type="chain" id="PRO_5002149485" description="Organic solvent tolerance-like N-terminal domain-containing protein" evidence="4">
    <location>
        <begin position="26"/>
        <end position="181"/>
    </location>
</feature>
<name>A0A0C1MTM5_9RICK</name>
<evidence type="ECO:0000259" key="5">
    <source>
        <dbReference type="Pfam" id="PF03968"/>
    </source>
</evidence>
<feature type="domain" description="Organic solvent tolerance-like N-terminal" evidence="5">
    <location>
        <begin position="37"/>
        <end position="152"/>
    </location>
</feature>
<dbReference type="GO" id="GO:0030288">
    <property type="term" value="C:outer membrane-bounded periplasmic space"/>
    <property type="evidence" value="ECO:0007669"/>
    <property type="project" value="TreeGrafter"/>
</dbReference>
<evidence type="ECO:0000313" key="6">
    <source>
        <dbReference type="EMBL" id="KIE05437.1"/>
    </source>
</evidence>
<proteinExistence type="predicted"/>
<dbReference type="EMBL" id="JSWE01000094">
    <property type="protein sequence ID" value="KIE05437.1"/>
    <property type="molecule type" value="Genomic_DNA"/>
</dbReference>
<dbReference type="PATRIC" id="fig|86105.3.peg.779"/>
<keyword evidence="3" id="KW-0574">Periplasm</keyword>
<protein>
    <recommendedName>
        <fullName evidence="5">Organic solvent tolerance-like N-terminal domain-containing protein</fullName>
    </recommendedName>
</protein>
<dbReference type="InterPro" id="IPR005653">
    <property type="entry name" value="OstA-like_N"/>
</dbReference>
<accession>A0A0C1MTM5</accession>
<dbReference type="Proteomes" id="UP000031258">
    <property type="component" value="Unassembled WGS sequence"/>
</dbReference>
<dbReference type="InterPro" id="IPR052037">
    <property type="entry name" value="LPS_export_LptA"/>
</dbReference>
<keyword evidence="1" id="KW-0813">Transport</keyword>
<keyword evidence="7" id="KW-1185">Reference proteome</keyword>
<evidence type="ECO:0000256" key="3">
    <source>
        <dbReference type="ARBA" id="ARBA00022764"/>
    </source>
</evidence>
<dbReference type="GO" id="GO:0001530">
    <property type="term" value="F:lipopolysaccharide binding"/>
    <property type="evidence" value="ECO:0007669"/>
    <property type="project" value="InterPro"/>
</dbReference>
<dbReference type="GO" id="GO:0017089">
    <property type="term" value="F:glycolipid transfer activity"/>
    <property type="evidence" value="ECO:0007669"/>
    <property type="project" value="TreeGrafter"/>
</dbReference>
<dbReference type="Gene3D" id="2.60.450.10">
    <property type="entry name" value="Lipopolysaccharide (LPS) transport protein A like domain"/>
    <property type="match status" value="1"/>
</dbReference>
<evidence type="ECO:0000256" key="2">
    <source>
        <dbReference type="ARBA" id="ARBA00022729"/>
    </source>
</evidence>
<dbReference type="GO" id="GO:0009279">
    <property type="term" value="C:cell outer membrane"/>
    <property type="evidence" value="ECO:0007669"/>
    <property type="project" value="TreeGrafter"/>
</dbReference>
<gene>
    <name evidence="6" type="ORF">NF27_DR00020</name>
</gene>
<dbReference type="Pfam" id="PF03968">
    <property type="entry name" value="LptD_N"/>
    <property type="match status" value="1"/>
</dbReference>
<dbReference type="PANTHER" id="PTHR36504">
    <property type="entry name" value="LIPOPOLYSACCHARIDE EXPORT SYSTEM PROTEIN LPTA"/>
    <property type="match status" value="1"/>
</dbReference>
<feature type="signal peptide" evidence="4">
    <location>
        <begin position="1"/>
        <end position="25"/>
    </location>
</feature>
<comment type="caution">
    <text evidence="6">The sequence shown here is derived from an EMBL/GenBank/DDBJ whole genome shotgun (WGS) entry which is preliminary data.</text>
</comment>
<evidence type="ECO:0000256" key="4">
    <source>
        <dbReference type="SAM" id="SignalP"/>
    </source>
</evidence>
<keyword evidence="2 4" id="KW-0732">Signal</keyword>
<sequence length="181" mass="20041">MTGGLNMKNFIIMLAFIFSIPNAFAKETVQASQDPINIESNELVIEQKENKGVFTGNVEVIQGDMVINSDKMIVYYAEPTTDNIDSQELLGSNKISKIETFGNVVITTPKEKAKGEKGEYITKDQVFILKKNVQLIQGKNILTGNKFIYNRLNGKGVLTSGEKGGKNKQRAKALIIPEQVK</sequence>
<organism evidence="6 7">
    <name type="scientific">Candidatus Jidaibacter acanthamoebae</name>
    <dbReference type="NCBI Taxonomy" id="86105"/>
    <lineage>
        <taxon>Bacteria</taxon>
        <taxon>Pseudomonadati</taxon>
        <taxon>Pseudomonadota</taxon>
        <taxon>Alphaproteobacteria</taxon>
        <taxon>Rickettsiales</taxon>
        <taxon>Candidatus Midichloriaceae</taxon>
        <taxon>Candidatus Jidaibacter</taxon>
    </lineage>
</organism>
<reference evidence="6 7" key="1">
    <citation type="submission" date="2014-11" db="EMBL/GenBank/DDBJ databases">
        <title>A Rickettsiales Symbiont of Amoebae With Ancient Features.</title>
        <authorList>
            <person name="Schulz F."/>
            <person name="Martijn J."/>
            <person name="Wascher F."/>
            <person name="Kostanjsek R."/>
            <person name="Ettema T.J."/>
            <person name="Horn M."/>
        </authorList>
    </citation>
    <scope>NUCLEOTIDE SEQUENCE [LARGE SCALE GENOMIC DNA]</scope>
    <source>
        <strain evidence="6 7">UWC36</strain>
    </source>
</reference>
<evidence type="ECO:0000256" key="1">
    <source>
        <dbReference type="ARBA" id="ARBA00022448"/>
    </source>
</evidence>
<dbReference type="STRING" id="86105.NF27_DR00020"/>
<evidence type="ECO:0000313" key="7">
    <source>
        <dbReference type="Proteomes" id="UP000031258"/>
    </source>
</evidence>
<dbReference type="PANTHER" id="PTHR36504:SF1">
    <property type="entry name" value="LIPOPOLYSACCHARIDE EXPORT SYSTEM PROTEIN LPTA"/>
    <property type="match status" value="1"/>
</dbReference>
<dbReference type="AlphaFoldDB" id="A0A0C1MTM5"/>
<dbReference type="NCBIfam" id="TIGR03002">
    <property type="entry name" value="outer_YhbN_LptA"/>
    <property type="match status" value="1"/>
</dbReference>
<dbReference type="GO" id="GO:0015920">
    <property type="term" value="P:lipopolysaccharide transport"/>
    <property type="evidence" value="ECO:0007669"/>
    <property type="project" value="InterPro"/>
</dbReference>
<dbReference type="InterPro" id="IPR014340">
    <property type="entry name" value="LptA"/>
</dbReference>